<sequence>MDVGMELQGGSGRRRSKKKKMVDNNNRRPWSELPEALLHQITKWLGAIDYLLFACVCRTWRLYALANKQWFMASQPPFVVLFLTRGPKKFCYFYSIVDQRCFKALLPNLIGKELFGVSFGYLIIVDKKKISGSEIWLLNPFTRHELRFPSPPNQFQYVNLASLATPLPEYIIICFSHECVQFRRSTDVYWTLYKYDNPFRINSLALFNGKIYISNEDDIKVLNLNSHPHLTLLKVKSNPNLEPGWRKLLVFDKQLLVICGYSENEVYELNFLKMELVKIPNLGDQALFQDGSKFSAISNTRTMVLQGDSDINLKGLRSKKKKMVDNSNRRPWSELPDALLYMITKLLGMELQGDSRRRSKKKNWRPWSELPETLLHKKNISGSEIWLLNPFTGHELFFPSPPNQFQYVTLASLATPLPEFIIICFSRECLQFRRSTDVNWTQYIYDNPNMIYSFALFNGKIYISNFEGIRVLNLNPLHPHLTLLNVKSNANVYPGLWQLQCFDKQLLLISGCSDFEVYELNLLKMELVKIPNLGDQALFQVGSKFSAISNITSWEAVGIPPSNNCIYSICEYDSDYTVKTWRLYALANKQGFMASQPPLIVLFLSRGPKKFFYFYSIVDQRWFKCSSHYCLALLAKTFLGFLLDSNKYDKPYKIYRLAIFNGKIYINIYIYIYIYIYISNKYDIRVLNLNSLHPHMTLLKVKCNSNLLPEWRQILCFDKQLLMIYVYIDYEVYELNFLKMELVRIPNVGDLVLFQDFKNKFSGISKITSWEAIGISPSNNCIYRIWKYDSDYSVEYFFDGVLRVFIYFVLLHFPYLLMQYFFFSFIYYDILIKDNKYISQTILKISKK</sequence>
<evidence type="ECO:0000259" key="4">
    <source>
        <dbReference type="Pfam" id="PF03478"/>
    </source>
</evidence>
<dbReference type="Pfam" id="PF00646">
    <property type="entry name" value="F-box"/>
    <property type="match status" value="1"/>
</dbReference>
<dbReference type="Pfam" id="PF03478">
    <property type="entry name" value="Beta-prop_KIB1-4"/>
    <property type="match status" value="2"/>
</dbReference>
<evidence type="ECO:0000313" key="6">
    <source>
        <dbReference type="Proteomes" id="UP000237347"/>
    </source>
</evidence>
<dbReference type="InterPro" id="IPR011047">
    <property type="entry name" value="Quinoprotein_ADH-like_sf"/>
</dbReference>
<accession>A0AAW0KI23</accession>
<dbReference type="PANTHER" id="PTHR45463:SF8">
    <property type="entry name" value="OS09G0392200 PROTEIN"/>
    <property type="match status" value="1"/>
</dbReference>
<feature type="domain" description="KIB1-4 beta-propeller" evidence="4">
    <location>
        <begin position="93"/>
        <end position="307"/>
    </location>
</feature>
<feature type="domain" description="F-box" evidence="3">
    <location>
        <begin position="30"/>
        <end position="62"/>
    </location>
</feature>
<reference evidence="5 6" key="1">
    <citation type="journal article" date="2018" name="Sci. Data">
        <title>The draft genome sequence of cork oak.</title>
        <authorList>
            <person name="Ramos A.M."/>
            <person name="Usie A."/>
            <person name="Barbosa P."/>
            <person name="Barros P.M."/>
            <person name="Capote T."/>
            <person name="Chaves I."/>
            <person name="Simoes F."/>
            <person name="Abreu I."/>
            <person name="Carrasquinho I."/>
            <person name="Faro C."/>
            <person name="Guimaraes J.B."/>
            <person name="Mendonca D."/>
            <person name="Nobrega F."/>
            <person name="Rodrigues L."/>
            <person name="Saibo N.J.M."/>
            <person name="Varela M.C."/>
            <person name="Egas C."/>
            <person name="Matos J."/>
            <person name="Miguel C.M."/>
            <person name="Oliveira M.M."/>
            <person name="Ricardo C.P."/>
            <person name="Goncalves S."/>
        </authorList>
    </citation>
    <scope>NUCLEOTIDE SEQUENCE [LARGE SCALE GENOMIC DNA]</scope>
    <source>
        <strain evidence="6">cv. HL8</strain>
    </source>
</reference>
<feature type="region of interest" description="Disordered" evidence="1">
    <location>
        <begin position="1"/>
        <end position="27"/>
    </location>
</feature>
<dbReference type="SUPFAM" id="SSF50998">
    <property type="entry name" value="Quinoprotein alcohol dehydrogenase-like"/>
    <property type="match status" value="1"/>
</dbReference>
<name>A0AAW0KI23_QUESU</name>
<dbReference type="EMBL" id="PKMF04000291">
    <property type="protein sequence ID" value="KAK7839075.1"/>
    <property type="molecule type" value="Genomic_DNA"/>
</dbReference>
<keyword evidence="6" id="KW-1185">Reference proteome</keyword>
<evidence type="ECO:0000256" key="1">
    <source>
        <dbReference type="SAM" id="MobiDB-lite"/>
    </source>
</evidence>
<keyword evidence="2" id="KW-0472">Membrane</keyword>
<dbReference type="InterPro" id="IPR036047">
    <property type="entry name" value="F-box-like_dom_sf"/>
</dbReference>
<dbReference type="InterPro" id="IPR001810">
    <property type="entry name" value="F-box_dom"/>
</dbReference>
<evidence type="ECO:0000256" key="2">
    <source>
        <dbReference type="SAM" id="Phobius"/>
    </source>
</evidence>
<dbReference type="Gene3D" id="1.20.1280.50">
    <property type="match status" value="1"/>
</dbReference>
<proteinExistence type="predicted"/>
<dbReference type="AlphaFoldDB" id="A0AAW0KI23"/>
<keyword evidence="2" id="KW-0812">Transmembrane</keyword>
<dbReference type="SUPFAM" id="SSF81383">
    <property type="entry name" value="F-box domain"/>
    <property type="match status" value="1"/>
</dbReference>
<dbReference type="InterPro" id="IPR005174">
    <property type="entry name" value="KIB1-4_b-propeller"/>
</dbReference>
<evidence type="ECO:0000313" key="5">
    <source>
        <dbReference type="EMBL" id="KAK7839075.1"/>
    </source>
</evidence>
<comment type="caution">
    <text evidence="5">The sequence shown here is derived from an EMBL/GenBank/DDBJ whole genome shotgun (WGS) entry which is preliminary data.</text>
</comment>
<feature type="transmembrane region" description="Helical" evidence="2">
    <location>
        <begin position="655"/>
        <end position="678"/>
    </location>
</feature>
<gene>
    <name evidence="5" type="ORF">CFP56_018785</name>
</gene>
<organism evidence="5 6">
    <name type="scientific">Quercus suber</name>
    <name type="common">Cork oak</name>
    <dbReference type="NCBI Taxonomy" id="58331"/>
    <lineage>
        <taxon>Eukaryota</taxon>
        <taxon>Viridiplantae</taxon>
        <taxon>Streptophyta</taxon>
        <taxon>Embryophyta</taxon>
        <taxon>Tracheophyta</taxon>
        <taxon>Spermatophyta</taxon>
        <taxon>Magnoliopsida</taxon>
        <taxon>eudicotyledons</taxon>
        <taxon>Gunneridae</taxon>
        <taxon>Pentapetalae</taxon>
        <taxon>rosids</taxon>
        <taxon>fabids</taxon>
        <taxon>Fagales</taxon>
        <taxon>Fagaceae</taxon>
        <taxon>Quercus</taxon>
    </lineage>
</organism>
<protein>
    <recommendedName>
        <fullName evidence="7">F-box domain-containing protein</fullName>
    </recommendedName>
</protein>
<keyword evidence="2" id="KW-1133">Transmembrane helix</keyword>
<feature type="domain" description="KIB1-4 beta-propeller" evidence="4">
    <location>
        <begin position="379"/>
        <end position="573"/>
    </location>
</feature>
<feature type="transmembrane region" description="Helical" evidence="2">
    <location>
        <begin position="804"/>
        <end position="828"/>
    </location>
</feature>
<evidence type="ECO:0000259" key="3">
    <source>
        <dbReference type="Pfam" id="PF00646"/>
    </source>
</evidence>
<dbReference type="PANTHER" id="PTHR45463">
    <property type="entry name" value="OS09G0392200 PROTEIN"/>
    <property type="match status" value="1"/>
</dbReference>
<dbReference type="Proteomes" id="UP000237347">
    <property type="component" value="Unassembled WGS sequence"/>
</dbReference>
<evidence type="ECO:0008006" key="7">
    <source>
        <dbReference type="Google" id="ProtNLM"/>
    </source>
</evidence>